<dbReference type="Proteomes" id="UP000177309">
    <property type="component" value="Unassembled WGS sequence"/>
</dbReference>
<protein>
    <recommendedName>
        <fullName evidence="4 5">Large ribosomal subunit protein uL24</fullName>
    </recommendedName>
</protein>
<evidence type="ECO:0000256" key="1">
    <source>
        <dbReference type="ARBA" id="ARBA00010618"/>
    </source>
</evidence>
<comment type="function">
    <text evidence="5">One of two assembly initiator proteins, it binds directly to the 5'-end of the 23S rRNA, where it nucleates assembly of the 50S subunit.</text>
</comment>
<evidence type="ECO:0000256" key="3">
    <source>
        <dbReference type="ARBA" id="ARBA00023274"/>
    </source>
</evidence>
<dbReference type="PANTHER" id="PTHR12903">
    <property type="entry name" value="MITOCHONDRIAL RIBOSOMAL PROTEIN L24"/>
    <property type="match status" value="1"/>
</dbReference>
<comment type="function">
    <text evidence="5">One of the proteins that surrounds the polypeptide exit tunnel on the outside of the subunit.</text>
</comment>
<organism evidence="8 9">
    <name type="scientific">candidate division WOR-1 bacterium RIFOXYC2_FULL_41_25</name>
    <dbReference type="NCBI Taxonomy" id="1802586"/>
    <lineage>
        <taxon>Bacteria</taxon>
        <taxon>Bacillati</taxon>
        <taxon>Saganbacteria</taxon>
    </lineage>
</organism>
<feature type="domain" description="KOW" evidence="7">
    <location>
        <begin position="2"/>
        <end position="29"/>
    </location>
</feature>
<dbReference type="AlphaFoldDB" id="A0A1F4TMK0"/>
<dbReference type="HAMAP" id="MF_01326_B">
    <property type="entry name" value="Ribosomal_uL24_B"/>
    <property type="match status" value="1"/>
</dbReference>
<evidence type="ECO:0000256" key="2">
    <source>
        <dbReference type="ARBA" id="ARBA00022980"/>
    </source>
</evidence>
<name>A0A1F4TMK0_UNCSA</name>
<keyword evidence="2 5" id="KW-0689">Ribosomal protein</keyword>
<keyword evidence="5" id="KW-0699">rRNA-binding</keyword>
<dbReference type="InterPro" id="IPR014722">
    <property type="entry name" value="Rib_uL2_dom2"/>
</dbReference>
<dbReference type="GO" id="GO:0003735">
    <property type="term" value="F:structural constituent of ribosome"/>
    <property type="evidence" value="ECO:0007669"/>
    <property type="project" value="InterPro"/>
</dbReference>
<comment type="subunit">
    <text evidence="5">Part of the 50S ribosomal subunit.</text>
</comment>
<evidence type="ECO:0000259" key="7">
    <source>
        <dbReference type="SMART" id="SM00739"/>
    </source>
</evidence>
<dbReference type="InterPro" id="IPR005825">
    <property type="entry name" value="Ribosomal_uL24_CS"/>
</dbReference>
<dbReference type="GO" id="GO:1990904">
    <property type="term" value="C:ribonucleoprotein complex"/>
    <property type="evidence" value="ECO:0007669"/>
    <property type="project" value="UniProtKB-KW"/>
</dbReference>
<dbReference type="InterPro" id="IPR041988">
    <property type="entry name" value="Ribosomal_uL24_KOW"/>
</dbReference>
<dbReference type="SMART" id="SM00739">
    <property type="entry name" value="KOW"/>
    <property type="match status" value="1"/>
</dbReference>
<dbReference type="Pfam" id="PF17136">
    <property type="entry name" value="ribosomal_L24"/>
    <property type="match status" value="1"/>
</dbReference>
<evidence type="ECO:0000256" key="5">
    <source>
        <dbReference type="HAMAP-Rule" id="MF_01326"/>
    </source>
</evidence>
<dbReference type="GO" id="GO:0005840">
    <property type="term" value="C:ribosome"/>
    <property type="evidence" value="ECO:0007669"/>
    <property type="project" value="UniProtKB-KW"/>
</dbReference>
<evidence type="ECO:0000313" key="8">
    <source>
        <dbReference type="EMBL" id="OGC33740.1"/>
    </source>
</evidence>
<comment type="similarity">
    <text evidence="1 5 6">Belongs to the universal ribosomal protein uL24 family.</text>
</comment>
<dbReference type="InterPro" id="IPR003256">
    <property type="entry name" value="Ribosomal_uL24"/>
</dbReference>
<dbReference type="InterPro" id="IPR005824">
    <property type="entry name" value="KOW"/>
</dbReference>
<proteinExistence type="inferred from homology"/>
<comment type="caution">
    <text evidence="8">The sequence shown here is derived from an EMBL/GenBank/DDBJ whole genome shotgun (WGS) entry which is preliminary data.</text>
</comment>
<evidence type="ECO:0000256" key="4">
    <source>
        <dbReference type="ARBA" id="ARBA00035206"/>
    </source>
</evidence>
<keyword evidence="5" id="KW-0694">RNA-binding</keyword>
<keyword evidence="3 5" id="KW-0687">Ribonucleoprotein</keyword>
<dbReference type="SUPFAM" id="SSF50104">
    <property type="entry name" value="Translation proteins SH3-like domain"/>
    <property type="match status" value="1"/>
</dbReference>
<dbReference type="GO" id="GO:0019843">
    <property type="term" value="F:rRNA binding"/>
    <property type="evidence" value="ECO:0007669"/>
    <property type="project" value="UniProtKB-UniRule"/>
</dbReference>
<dbReference type="Gene3D" id="2.30.30.30">
    <property type="match status" value="1"/>
</dbReference>
<dbReference type="Pfam" id="PF00467">
    <property type="entry name" value="KOW"/>
    <property type="match status" value="1"/>
</dbReference>
<evidence type="ECO:0000313" key="9">
    <source>
        <dbReference type="Proteomes" id="UP000177309"/>
    </source>
</evidence>
<dbReference type="NCBIfam" id="TIGR01079">
    <property type="entry name" value="rplX_bact"/>
    <property type="match status" value="1"/>
</dbReference>
<reference evidence="8 9" key="1">
    <citation type="journal article" date="2016" name="Nat. Commun.">
        <title>Thousands of microbial genomes shed light on interconnected biogeochemical processes in an aquifer system.</title>
        <authorList>
            <person name="Anantharaman K."/>
            <person name="Brown C.T."/>
            <person name="Hug L.A."/>
            <person name="Sharon I."/>
            <person name="Castelle C.J."/>
            <person name="Probst A.J."/>
            <person name="Thomas B.C."/>
            <person name="Singh A."/>
            <person name="Wilkins M.J."/>
            <person name="Karaoz U."/>
            <person name="Brodie E.L."/>
            <person name="Williams K.H."/>
            <person name="Hubbard S.S."/>
            <person name="Banfield J.F."/>
        </authorList>
    </citation>
    <scope>NUCLEOTIDE SEQUENCE [LARGE SCALE GENOMIC DNA]</scope>
</reference>
<dbReference type="InterPro" id="IPR057264">
    <property type="entry name" value="Ribosomal_uL24_C"/>
</dbReference>
<gene>
    <name evidence="5" type="primary">rplX</name>
    <name evidence="8" type="ORF">A2462_00485</name>
</gene>
<accession>A0A1F4TMK0</accession>
<dbReference type="EMBL" id="MEUI01000028">
    <property type="protein sequence ID" value="OGC33740.1"/>
    <property type="molecule type" value="Genomic_DNA"/>
</dbReference>
<dbReference type="GO" id="GO:0006412">
    <property type="term" value="P:translation"/>
    <property type="evidence" value="ECO:0007669"/>
    <property type="project" value="UniProtKB-UniRule"/>
</dbReference>
<dbReference type="PROSITE" id="PS01108">
    <property type="entry name" value="RIBOSOMAL_L24"/>
    <property type="match status" value="1"/>
</dbReference>
<sequence length="103" mass="11643">MKIKKGDTVIVLSGKDKGKKGKVLEARPQDQEVIVERVNVVKRHMKATREFQGGIIEKTRPIKVSKVMLVCPKCNEPSRTKTKEVENKKVRACVKCNEVVDKV</sequence>
<dbReference type="InterPro" id="IPR008991">
    <property type="entry name" value="Translation_prot_SH3-like_sf"/>
</dbReference>
<dbReference type="CDD" id="cd06089">
    <property type="entry name" value="KOW_RPL26"/>
    <property type="match status" value="1"/>
</dbReference>
<evidence type="ECO:0000256" key="6">
    <source>
        <dbReference type="RuleBase" id="RU003477"/>
    </source>
</evidence>